<protein>
    <submittedName>
        <fullName evidence="2">Uncharacterized protein</fullName>
    </submittedName>
</protein>
<dbReference type="Proteomes" id="UP000887580">
    <property type="component" value="Unplaced"/>
</dbReference>
<evidence type="ECO:0000313" key="1">
    <source>
        <dbReference type="Proteomes" id="UP000887580"/>
    </source>
</evidence>
<evidence type="ECO:0000313" key="2">
    <source>
        <dbReference type="WBParaSite" id="PS1159_v2.g10244.t1"/>
    </source>
</evidence>
<name>A0AC35ERQ1_9BILA</name>
<organism evidence="1 2">
    <name type="scientific">Panagrolaimus sp. PS1159</name>
    <dbReference type="NCBI Taxonomy" id="55785"/>
    <lineage>
        <taxon>Eukaryota</taxon>
        <taxon>Metazoa</taxon>
        <taxon>Ecdysozoa</taxon>
        <taxon>Nematoda</taxon>
        <taxon>Chromadorea</taxon>
        <taxon>Rhabditida</taxon>
        <taxon>Tylenchina</taxon>
        <taxon>Panagrolaimomorpha</taxon>
        <taxon>Panagrolaimoidea</taxon>
        <taxon>Panagrolaimidae</taxon>
        <taxon>Panagrolaimus</taxon>
    </lineage>
</organism>
<proteinExistence type="predicted"/>
<accession>A0AC35ERQ1</accession>
<sequence length="254" mass="29815">MGIFSLIYEYVWWFITSYFMFRFGKFLYIVSQSIYGHFFSTPYDLTPLLDKWTVVTGCTDGIGRAYIEELAKTRGVRKFYLIARNKSKLEKVKEELGEFAIMGIFSLIYEYVWWFITSYFMFRFGKFLYIVSQSIYGHFFSTPYDLTPLLDKWTVVTGCTDGTGRAYIEELAKTRGVRKFYLIARNKSKLEKVKEELESRYKAEIKTAIFDFENDEYTKLPEELKTIEAGILEVFSPINTGEKVKTGNIALIFL</sequence>
<dbReference type="WBParaSite" id="PS1159_v2.g10244.t1">
    <property type="protein sequence ID" value="PS1159_v2.g10244.t1"/>
    <property type="gene ID" value="PS1159_v2.g10244"/>
</dbReference>
<reference evidence="2" key="1">
    <citation type="submission" date="2022-11" db="UniProtKB">
        <authorList>
            <consortium name="WormBaseParasite"/>
        </authorList>
    </citation>
    <scope>IDENTIFICATION</scope>
</reference>